<dbReference type="Proteomes" id="UP000700732">
    <property type="component" value="Unassembled WGS sequence"/>
</dbReference>
<proteinExistence type="predicted"/>
<name>A0ABR6VZB2_9BACT</name>
<evidence type="ECO:0000256" key="1">
    <source>
        <dbReference type="SAM" id="SignalP"/>
    </source>
</evidence>
<dbReference type="Gene3D" id="2.60.120.260">
    <property type="entry name" value="Galactose-binding domain-like"/>
    <property type="match status" value="1"/>
</dbReference>
<dbReference type="InterPro" id="IPR053161">
    <property type="entry name" value="Ulvan_degrading_GH"/>
</dbReference>
<dbReference type="Gene3D" id="3.40.50.880">
    <property type="match status" value="1"/>
</dbReference>
<dbReference type="InterPro" id="IPR029062">
    <property type="entry name" value="Class_I_gatase-like"/>
</dbReference>
<dbReference type="CDD" id="cd03143">
    <property type="entry name" value="A4_beta-galactosidase_middle_domain"/>
    <property type="match status" value="1"/>
</dbReference>
<feature type="chain" id="PRO_5046974571" description="Glycoside hydrolase" evidence="1">
    <location>
        <begin position="24"/>
        <end position="863"/>
    </location>
</feature>
<gene>
    <name evidence="2" type="ORF">FH603_104</name>
</gene>
<dbReference type="PANTHER" id="PTHR36848">
    <property type="entry name" value="DNA-BINDING PROTEIN (PUTATIVE SECRETED PROTEIN)-RELATED"/>
    <property type="match status" value="1"/>
</dbReference>
<sequence length="863" mass="96341">MHIFRFIRCFTIAGLFTIGLAAAQTADREPTSLAKPVNTARPWTFWWWMGSTVNETELTLQLEQLAEAGIGGVHIIPIYGVKGYENQAIPFLSKRWLAVFAHTVREASRLGLGVDLTNGTGWPFGGPTVTPYMAAQKWQLTGSQLTASLTNQQVKRPAPGGAGPALNYFDAQATGRYLRWFDSTLATLPERPRAVYNDSYELFGANWTGNFLSEFRKRRGYALDSQLPAFLDTNQTDMSIRVRQDYHETLSDLLADGFTKTWTGWATRQHYATRNQAHGSPGNLLDLYALADIPETESFGSSRFAIPGLRVDEGYEVDNFGTPHPLAMKFASSAANLTGKRLVSSETGTWLANHFNVSLTQLKPQMDELFTAGINHIFYHGITYSPTTESWPGWLFYASTNYGPTAHFWKELPALNQYIEHCQTRLQASKPDNDVLVYFPIHDLWATRAKSAGGVHQLEVHHVDRWLLPLPFGQLCDTLRQRGYSFDYVSDKQLNQLAVSAGRITAPGGRYRVILIPACQYMPETTLRRLKALAKQGATIVFEKALPQQAPGFANYVNRNALIQTLGLEMGRQETIHVAADVVQTLQELHVPAEQLATQGLTFIRKRVAGKAVYFIANLANQFGSGWVSLSTGDTHWYRYDPLTDQTTEVPTRRTAIGGTELWLRLLPGQSCFLTSSSTSQSVREQKTIPYGQPVVEELTEPWSLSFLAGKPAGLPPARLEQLTSWTTLSDSASYFSGTVRYETSFTLSASPTPSATYRLSLGDVWETARVWLNGQEVGLAWSLPFEMTIPVALLKHGKNKLTIEVVNLSANYMRLRDGQLPDWKKFYDINLVDIRYKPFDATKWKPAPSGLLGPVRLLSEAN</sequence>
<comment type="caution">
    <text evidence="2">The sequence shown here is derived from an EMBL/GenBank/DDBJ whole genome shotgun (WGS) entry which is preliminary data.</text>
</comment>
<organism evidence="2 3">
    <name type="scientific">Spirosoma utsteinense</name>
    <dbReference type="NCBI Taxonomy" id="2585773"/>
    <lineage>
        <taxon>Bacteria</taxon>
        <taxon>Pseudomonadati</taxon>
        <taxon>Bacteroidota</taxon>
        <taxon>Cytophagia</taxon>
        <taxon>Cytophagales</taxon>
        <taxon>Cytophagaceae</taxon>
        <taxon>Spirosoma</taxon>
    </lineage>
</organism>
<protein>
    <recommendedName>
        <fullName evidence="4">Glycoside hydrolase</fullName>
    </recommendedName>
</protein>
<dbReference type="Pfam" id="PF17132">
    <property type="entry name" value="Glyco_hydro_106"/>
    <property type="match status" value="3"/>
</dbReference>
<dbReference type="EMBL" id="VFIA01000001">
    <property type="protein sequence ID" value="MBC3789623.1"/>
    <property type="molecule type" value="Genomic_DNA"/>
</dbReference>
<evidence type="ECO:0000313" key="2">
    <source>
        <dbReference type="EMBL" id="MBC3789623.1"/>
    </source>
</evidence>
<evidence type="ECO:0008006" key="4">
    <source>
        <dbReference type="Google" id="ProtNLM"/>
    </source>
</evidence>
<keyword evidence="1" id="KW-0732">Signal</keyword>
<dbReference type="PANTHER" id="PTHR36848:SF2">
    <property type="entry name" value="SECRETED PROTEIN"/>
    <property type="match status" value="1"/>
</dbReference>
<dbReference type="SUPFAM" id="SSF49785">
    <property type="entry name" value="Galactose-binding domain-like"/>
    <property type="match status" value="1"/>
</dbReference>
<dbReference type="NCBIfam" id="NF045579">
    <property type="entry name" value="rhamnoside_JR"/>
    <property type="match status" value="1"/>
</dbReference>
<evidence type="ECO:0000313" key="3">
    <source>
        <dbReference type="Proteomes" id="UP000700732"/>
    </source>
</evidence>
<dbReference type="InterPro" id="IPR008979">
    <property type="entry name" value="Galactose-bd-like_sf"/>
</dbReference>
<feature type="signal peptide" evidence="1">
    <location>
        <begin position="1"/>
        <end position="23"/>
    </location>
</feature>
<reference evidence="2 3" key="1">
    <citation type="submission" date="2019-06" db="EMBL/GenBank/DDBJ databases">
        <title>Spirosoma utsteinense sp. nov. isolated from Antarctic ice-free soils.</title>
        <authorList>
            <person name="Tahon G."/>
        </authorList>
    </citation>
    <scope>NUCLEOTIDE SEQUENCE [LARGE SCALE GENOMIC DNA]</scope>
    <source>
        <strain evidence="2 3">LMG 31447</strain>
    </source>
</reference>
<accession>A0ABR6VZB2</accession>
<dbReference type="RefSeq" id="WP_186734947.1">
    <property type="nucleotide sequence ID" value="NZ_VFIA01000001.1"/>
</dbReference>
<keyword evidence="3" id="KW-1185">Reference proteome</keyword>